<dbReference type="GO" id="GO:0046872">
    <property type="term" value="F:metal ion binding"/>
    <property type="evidence" value="ECO:0007669"/>
    <property type="project" value="UniProtKB-KW"/>
</dbReference>
<dbReference type="EMBL" id="JMCG01000001">
    <property type="protein sequence ID" value="KGK11657.1"/>
    <property type="molecule type" value="Genomic_DNA"/>
</dbReference>
<dbReference type="CDD" id="cd07938">
    <property type="entry name" value="DRE_TIM_HMGL"/>
    <property type="match status" value="1"/>
</dbReference>
<evidence type="ECO:0000313" key="9">
    <source>
        <dbReference type="Proteomes" id="UP000029994"/>
    </source>
</evidence>
<feature type="domain" description="Pyruvate carboxyltransferase" evidence="7">
    <location>
        <begin position="9"/>
        <end position="275"/>
    </location>
</feature>
<evidence type="ECO:0000313" key="8">
    <source>
        <dbReference type="EMBL" id="KGK11657.1"/>
    </source>
</evidence>
<dbReference type="RefSeq" id="WP_039427203.1">
    <property type="nucleotide sequence ID" value="NZ_CP061844.1"/>
</dbReference>
<evidence type="ECO:0000256" key="2">
    <source>
        <dbReference type="ARBA" id="ARBA00009405"/>
    </source>
</evidence>
<dbReference type="EC" id="4.1.3.4" evidence="3"/>
<dbReference type="Proteomes" id="UP000029994">
    <property type="component" value="Unassembled WGS sequence"/>
</dbReference>
<keyword evidence="5 8" id="KW-0456">Lyase</keyword>
<dbReference type="InterPro" id="IPR013785">
    <property type="entry name" value="Aldolase_TIM"/>
</dbReference>
<sequence length="310" mass="32699">MNRLLAKSVKIVEVGARDGLQNEARISTESKIALIDQLSRTGLKQIEAGAFVSAKWVPQMADSAQVLAKIERRTGVVYSALTPNLQGFEQALASGADQVAIFTSASQGFCQRNINCSIAESLKRFEPLMQAAKAHHIPVRGYLSCVADCPYDGATKPEQVASVASDLLALGCYEISLGDTIGTGTPLRIARMLDAVKKEVSVAQLAVHFHDTWGQALANLYQALTMGVATIDSSVAGLGGCPYAKGAAGNVATEDVLYLCQGLGIETGVDLPAVAEAGWKICQALGRLPTSKVALALASQRITRPNLSNK</sequence>
<comment type="pathway">
    <text evidence="1">Metabolic intermediate metabolism; (S)-3-hydroxy-3-methylglutaryl-CoA degradation; acetoacetate from (S)-3-hydroxy-3-methylglutaryl-CoA: step 1/1.</text>
</comment>
<dbReference type="InterPro" id="IPR043594">
    <property type="entry name" value="HMGL"/>
</dbReference>
<dbReference type="GO" id="GO:0006552">
    <property type="term" value="P:L-leucine catabolic process"/>
    <property type="evidence" value="ECO:0007669"/>
    <property type="project" value="TreeGrafter"/>
</dbReference>
<dbReference type="PANTHER" id="PTHR42738">
    <property type="entry name" value="HYDROXYMETHYLGLUTARYL-COA LYASE"/>
    <property type="match status" value="1"/>
</dbReference>
<evidence type="ECO:0000256" key="6">
    <source>
        <dbReference type="ARBA" id="ARBA00049877"/>
    </source>
</evidence>
<dbReference type="GO" id="GO:0004419">
    <property type="term" value="F:hydroxymethylglutaryl-CoA lyase activity"/>
    <property type="evidence" value="ECO:0007669"/>
    <property type="project" value="UniProtKB-EC"/>
</dbReference>
<organism evidence="8 9">
    <name type="scientific">Vibrio navarrensis</name>
    <dbReference type="NCBI Taxonomy" id="29495"/>
    <lineage>
        <taxon>Bacteria</taxon>
        <taxon>Pseudomonadati</taxon>
        <taxon>Pseudomonadota</taxon>
        <taxon>Gammaproteobacteria</taxon>
        <taxon>Vibrionales</taxon>
        <taxon>Vibrionaceae</taxon>
        <taxon>Vibrio</taxon>
    </lineage>
</organism>
<dbReference type="PANTHER" id="PTHR42738:SF7">
    <property type="entry name" value="HYDROXYMETHYLGLUTARYL-COA LYASE"/>
    <property type="match status" value="1"/>
</dbReference>
<evidence type="ECO:0000259" key="7">
    <source>
        <dbReference type="PROSITE" id="PS50991"/>
    </source>
</evidence>
<comment type="catalytic activity">
    <reaction evidence="6">
        <text>(3S)-3-hydroxy-3-methylglutaryl-CoA = acetoacetate + acetyl-CoA</text>
        <dbReference type="Rhea" id="RHEA:24404"/>
        <dbReference type="ChEBI" id="CHEBI:13705"/>
        <dbReference type="ChEBI" id="CHEBI:43074"/>
        <dbReference type="ChEBI" id="CHEBI:57288"/>
        <dbReference type="EC" id="4.1.3.4"/>
    </reaction>
</comment>
<dbReference type="Gene3D" id="3.20.20.70">
    <property type="entry name" value="Aldolase class I"/>
    <property type="match status" value="1"/>
</dbReference>
<dbReference type="PROSITE" id="PS50991">
    <property type="entry name" value="PYR_CT"/>
    <property type="match status" value="1"/>
</dbReference>
<dbReference type="UniPathway" id="UPA00896">
    <property type="reaction ID" value="UER00863"/>
</dbReference>
<dbReference type="GeneID" id="43683551"/>
<evidence type="ECO:0000256" key="4">
    <source>
        <dbReference type="ARBA" id="ARBA00022723"/>
    </source>
</evidence>
<accession>A0A099LWK2</accession>
<dbReference type="SUPFAM" id="SSF51569">
    <property type="entry name" value="Aldolase"/>
    <property type="match status" value="1"/>
</dbReference>
<name>A0A099LWK2_9VIBR</name>
<dbReference type="NCBIfam" id="NF004283">
    <property type="entry name" value="PRK05692.1"/>
    <property type="match status" value="1"/>
</dbReference>
<dbReference type="PROSITE" id="PS01062">
    <property type="entry name" value="HMG_COA_LYASE"/>
    <property type="match status" value="1"/>
</dbReference>
<dbReference type="FunFam" id="3.20.20.70:FF:000201">
    <property type="entry name" value="Hydroxymethylglutaryl-CoA lyase"/>
    <property type="match status" value="1"/>
</dbReference>
<gene>
    <name evidence="8" type="ORF">EA26_10215</name>
</gene>
<dbReference type="eggNOG" id="COG0119">
    <property type="taxonomic scope" value="Bacteria"/>
</dbReference>
<comment type="caution">
    <text evidence="8">The sequence shown here is derived from an EMBL/GenBank/DDBJ whole genome shotgun (WGS) entry which is preliminary data.</text>
</comment>
<dbReference type="AlphaFoldDB" id="A0A099LWK2"/>
<comment type="similarity">
    <text evidence="2">Belongs to the HMG-CoA lyase family.</text>
</comment>
<dbReference type="InterPro" id="IPR000138">
    <property type="entry name" value="HMG_CoA_lyase_AS"/>
</dbReference>
<evidence type="ECO:0000256" key="1">
    <source>
        <dbReference type="ARBA" id="ARBA00005143"/>
    </source>
</evidence>
<keyword evidence="9" id="KW-1185">Reference proteome</keyword>
<reference evidence="8 9" key="1">
    <citation type="submission" date="2014-04" db="EMBL/GenBank/DDBJ databases">
        <title>Genome sequencing of Vibrio navarrensis strains.</title>
        <authorList>
            <person name="Gladney L.M."/>
            <person name="Katz L.S."/>
            <person name="Marino-Ramirez L."/>
            <person name="Jordan I.K."/>
        </authorList>
    </citation>
    <scope>NUCLEOTIDE SEQUENCE [LARGE SCALE GENOMIC DNA]</scope>
    <source>
        <strain evidence="8 9">ATCC 51183</strain>
    </source>
</reference>
<dbReference type="GO" id="GO:0046951">
    <property type="term" value="P:ketone body biosynthetic process"/>
    <property type="evidence" value="ECO:0007669"/>
    <property type="project" value="TreeGrafter"/>
</dbReference>
<dbReference type="STRING" id="29495.EA26_10215"/>
<protein>
    <recommendedName>
        <fullName evidence="3">hydroxymethylglutaryl-CoA lyase</fullName>
        <ecNumber evidence="3">4.1.3.4</ecNumber>
    </recommendedName>
</protein>
<proteinExistence type="inferred from homology"/>
<dbReference type="InterPro" id="IPR000891">
    <property type="entry name" value="PYR_CT"/>
</dbReference>
<evidence type="ECO:0000256" key="3">
    <source>
        <dbReference type="ARBA" id="ARBA00012910"/>
    </source>
</evidence>
<dbReference type="Pfam" id="PF00682">
    <property type="entry name" value="HMGL-like"/>
    <property type="match status" value="1"/>
</dbReference>
<evidence type="ECO:0000256" key="5">
    <source>
        <dbReference type="ARBA" id="ARBA00023239"/>
    </source>
</evidence>
<keyword evidence="4" id="KW-0479">Metal-binding</keyword>